<dbReference type="eggNOG" id="ENOG503188F">
    <property type="taxonomic scope" value="Bacteria"/>
</dbReference>
<name>C4XHT6_SOLM1</name>
<dbReference type="STRING" id="573370.DMR_30120"/>
<dbReference type="HOGENOM" id="CLU_2507255_0_0_7"/>
<evidence type="ECO:0000313" key="1">
    <source>
        <dbReference type="EMBL" id="BAH76503.1"/>
    </source>
</evidence>
<accession>C4XHT6</accession>
<dbReference type="KEGG" id="dma:DMR_30120"/>
<dbReference type="AlphaFoldDB" id="C4XHT6"/>
<dbReference type="EMBL" id="AP010904">
    <property type="protein sequence ID" value="BAH76503.1"/>
    <property type="molecule type" value="Genomic_DNA"/>
</dbReference>
<dbReference type="Proteomes" id="UP000009071">
    <property type="component" value="Chromosome"/>
</dbReference>
<reference evidence="1 2" key="1">
    <citation type="journal article" date="2009" name="Genome Res.">
        <title>Whole genome sequence of Desulfovibrio magneticus strain RS-1 revealed common gene clusters in magnetotactic bacteria.</title>
        <authorList>
            <person name="Nakazawa H."/>
            <person name="Arakaki A."/>
            <person name="Narita-Yamada S."/>
            <person name="Yashiro I."/>
            <person name="Jinno K."/>
            <person name="Aoki N."/>
            <person name="Tsuruyama A."/>
            <person name="Okamura Y."/>
            <person name="Tanikawa S."/>
            <person name="Fujita N."/>
            <person name="Takeyama H."/>
            <person name="Matsunaga T."/>
        </authorList>
    </citation>
    <scope>NUCLEOTIDE SEQUENCE [LARGE SCALE GENOMIC DNA]</scope>
    <source>
        <strain evidence="2">ATCC 700980 / DSM 13731 / RS-1</strain>
    </source>
</reference>
<evidence type="ECO:0000313" key="2">
    <source>
        <dbReference type="Proteomes" id="UP000009071"/>
    </source>
</evidence>
<protein>
    <submittedName>
        <fullName evidence="1">Uncharacterized protein</fullName>
    </submittedName>
</protein>
<sequence length="85" mass="9490">MPTEAESNDKALELVEEIVQRFRPIEQLFDVMGAADAGVQGVFVRRWAEIGTHLATSFREHLDQMVAIARNDDRSPGKSSTSTEE</sequence>
<proteinExistence type="predicted"/>
<organism evidence="1 2">
    <name type="scientific">Solidesulfovibrio magneticus (strain ATCC 700980 / DSM 13731 / RS-1)</name>
    <name type="common">Desulfovibrio magneticus</name>
    <dbReference type="NCBI Taxonomy" id="573370"/>
    <lineage>
        <taxon>Bacteria</taxon>
        <taxon>Pseudomonadati</taxon>
        <taxon>Thermodesulfobacteriota</taxon>
        <taxon>Desulfovibrionia</taxon>
        <taxon>Desulfovibrionales</taxon>
        <taxon>Desulfovibrionaceae</taxon>
        <taxon>Solidesulfovibrio</taxon>
    </lineage>
</organism>
<gene>
    <name evidence="1" type="ordered locus">DMR_30120</name>
</gene>
<keyword evidence="2" id="KW-1185">Reference proteome</keyword>
<dbReference type="RefSeq" id="WP_015861663.1">
    <property type="nucleotide sequence ID" value="NC_012796.1"/>
</dbReference>